<evidence type="ECO:0008006" key="11">
    <source>
        <dbReference type="Google" id="ProtNLM"/>
    </source>
</evidence>
<evidence type="ECO:0000256" key="5">
    <source>
        <dbReference type="SAM" id="MobiDB-lite"/>
    </source>
</evidence>
<feature type="compositionally biased region" description="Basic and acidic residues" evidence="5">
    <location>
        <begin position="1199"/>
        <end position="1209"/>
    </location>
</feature>
<evidence type="ECO:0000256" key="1">
    <source>
        <dbReference type="ARBA" id="ARBA00004496"/>
    </source>
</evidence>
<dbReference type="SUPFAM" id="SSF68906">
    <property type="entry name" value="SAP domain"/>
    <property type="match status" value="1"/>
</dbReference>
<feature type="coiled-coil region" evidence="4">
    <location>
        <begin position="89"/>
        <end position="190"/>
    </location>
</feature>
<dbReference type="PROSITE" id="PS51777">
    <property type="entry name" value="RH2"/>
    <property type="match status" value="1"/>
</dbReference>
<keyword evidence="10" id="KW-1185">Reference proteome</keyword>
<evidence type="ECO:0000256" key="2">
    <source>
        <dbReference type="ARBA" id="ARBA00022490"/>
    </source>
</evidence>
<feature type="compositionally biased region" description="Polar residues" evidence="5">
    <location>
        <begin position="1106"/>
        <end position="1116"/>
    </location>
</feature>
<evidence type="ECO:0000259" key="7">
    <source>
        <dbReference type="PROSITE" id="PS51776"/>
    </source>
</evidence>
<dbReference type="SMART" id="SM00513">
    <property type="entry name" value="SAP"/>
    <property type="match status" value="1"/>
</dbReference>
<dbReference type="Pfam" id="PF02037">
    <property type="entry name" value="SAP"/>
    <property type="match status" value="1"/>
</dbReference>
<name>A0ABR4QBB9_9CEST</name>
<dbReference type="EMBL" id="JAKROA010000005">
    <property type="protein sequence ID" value="KAL5106851.1"/>
    <property type="molecule type" value="Genomic_DNA"/>
</dbReference>
<feature type="compositionally biased region" description="Basic and acidic residues" evidence="5">
    <location>
        <begin position="1597"/>
        <end position="1607"/>
    </location>
</feature>
<feature type="compositionally biased region" description="Basic and acidic residues" evidence="5">
    <location>
        <begin position="1146"/>
        <end position="1171"/>
    </location>
</feature>
<sequence>MSVERAKDMVESSQGDEIDDEIGSCSDLRLLASADTADLTALSAEVQAIAHRFNAEFEAVLAAGEADSGAGSAIVQRLLPTVVVVLEQLDEFYKDHAAYKAEVIQLREESASLLSQLAKEKAARRDTEDLLMRMEDQFESERKILNEALARNETQIRRLEMKSKNVEEQLARMEQKEQESLKENSKLHERINELLRSHAELNDFLKQSAAMPVYLLMKGRESVTSRVPGNAFDTTSAGVGFDELSAMESDLSPPGDEDLDDLSLMVGNSSESEAIHDPDGIPSGMQGEVNNLIRENMELMETKNALNVVKDDLLLQRDNLQADNKLLTEAVKQLTEKQTMLQQELINSDQMLMAARTEMEGLKAIVEKTKQGKLATKGFTKAEMMRLIADRNYYKERFLELRDAIKLMEVIRASQRGHPELLHDLPPTVTDVQVHQNASPHHQLKSVFAKIMNLISLPRLDFGLDVTTASDVDDLERRHDDCADAKPAEATSSGSAAARTFQSQRWIKIYQSSTTAPTFGWVRGFGRVRQGKAELSTAKNPTSLFSPVAHPVPKKCRSIGRSALRIELTAALSVAAPLEGSCTQHLWLIGRGAASEAVPGKRKPKNVGKLYIFDPLQLNDALVSMDLDDDFLPISAGLFSVAGTECSPPLAKSGRFIVRDFQSLSNSGTQAKPLNNYRVLIAASDGRFLVCATTSNPDAVSEDNVWGVTLLFAFKLANPGEAATAIVSLDHRICLGVLNSAGSNQLVTLKWYLNSSTVPGNDIELNRVLRATALSLPSGSAAPSGPILLSSIFGHAFCCLGTVGGGALHRFDINADTFVAHLALPSQTPCLHAIAVGNEGATSSAETSSSMSRRLIWLAVSGQSPPTPTTQQRSSEEGGESVCLGPLSRLLSVCADNHVFLHKIDLTSVLISMIDTTGVLDPVDLTVSRLLVQGTECIWFATRCGLIGRFFIAFLLNDAADGSPTEVLNQDAISLSCHAYRRPVSALIAIRNREEGKEKDASTFNDQASFLVVAVGHDYAYLQTSSLTPPVCSTKSPLVSAVNQRFQSSPVVACVKNLAMSGAATLPDGRLVDSLKVVELKKELEVLGLDKNGLKKDLVRRLSAALSDSVNTQPSSEADFGEKVPEKMVPSTIGFDKNSPSNPDSKSGEPSESDTDRESPEPDLGSKKSVEKIGSLGESKASVGAVAHSPAKADQVEQATERLTPEKADLQVSTEVATPQSEITNSQLAQEHARGSSPPVVEVSVELHEEEEDYGDEEEEEKEVENARKKEGAERSVSLADTASKTSPPKSGGDESSTFRKPASPPPPNASIPPSVRKETRVVGFTVEAPERVNPAAEAKCSPSSLVYIRCLVRPFTATQLATMLETHFGRASELWLDRIKSTAVARFSNEEIAAKCRDGLDGCRWPSINPRILQCEFASEALLAWLKEHGEAGDKPPPRHLLAGGGTTNAVSANENNSSSVERKRPEKSLDDVEAAGGAKRRRMVGGEGVAKPTEKEGEGRSKRDNREEESSKTLDDLFKKTATTPSVYWLPLTDEAAAAQLKARKQTYLAESTRRPVPKRNVEERRRENRSPFTGEFGNGTTNSASNPLLPPDASVKEKRQRERTPSPGNKRALRERRRSPSPRRPRYANRTPSPRFGGSSFVASNTAAATAAESRHPPSPPPNYRRRTPLRR</sequence>
<feature type="compositionally biased region" description="Polar residues" evidence="5">
    <location>
        <begin position="861"/>
        <end position="873"/>
    </location>
</feature>
<dbReference type="Gene3D" id="1.10.720.30">
    <property type="entry name" value="SAP domain"/>
    <property type="match status" value="1"/>
</dbReference>
<comment type="caution">
    <text evidence="9">The sequence shown here is derived from an EMBL/GenBank/DDBJ whole genome shotgun (WGS) entry which is preliminary data.</text>
</comment>
<feature type="compositionally biased region" description="Basic and acidic residues" evidence="5">
    <location>
        <begin position="1462"/>
        <end position="1472"/>
    </location>
</feature>
<dbReference type="Proteomes" id="UP001651158">
    <property type="component" value="Unassembled WGS sequence"/>
</dbReference>
<evidence type="ECO:0000256" key="4">
    <source>
        <dbReference type="SAM" id="Coils"/>
    </source>
</evidence>
<feature type="compositionally biased region" description="Polar residues" evidence="5">
    <location>
        <begin position="1279"/>
        <end position="1289"/>
    </location>
</feature>
<dbReference type="InterPro" id="IPR032486">
    <property type="entry name" value="JIP_LZII"/>
</dbReference>
<dbReference type="PANTHER" id="PTHR13886">
    <property type="entry name" value="JNK/SAPK-ASSOCIATED PROTEIN"/>
    <property type="match status" value="1"/>
</dbReference>
<proteinExistence type="predicted"/>
<feature type="compositionally biased region" description="Acidic residues" evidence="5">
    <location>
        <begin position="1248"/>
        <end position="1263"/>
    </location>
</feature>
<dbReference type="PANTHER" id="PTHR13886:SF4">
    <property type="entry name" value="JNK-INTERACTING PROTEIN 3"/>
    <property type="match status" value="1"/>
</dbReference>
<dbReference type="InterPro" id="IPR034744">
    <property type="entry name" value="RH2"/>
</dbReference>
<feature type="compositionally biased region" description="Polar residues" evidence="5">
    <location>
        <begin position="1211"/>
        <end position="1229"/>
    </location>
</feature>
<comment type="subcellular location">
    <subcellularLocation>
        <location evidence="1">Cytoplasm</location>
    </subcellularLocation>
</comment>
<reference evidence="9 10" key="1">
    <citation type="journal article" date="2022" name="Front. Cell. Infect. Microbiol.">
        <title>The Genomes of Two Strains of Taenia crassiceps the Animal Model for the Study of Human Cysticercosis.</title>
        <authorList>
            <person name="Bobes R.J."/>
            <person name="Estrada K."/>
            <person name="Rios-Valencia D.G."/>
            <person name="Calderon-Gallegos A."/>
            <person name="de la Torre P."/>
            <person name="Carrero J.C."/>
            <person name="Sanchez-Flores A."/>
            <person name="Laclette J.P."/>
        </authorList>
    </citation>
    <scope>NUCLEOTIDE SEQUENCE [LARGE SCALE GENOMIC DNA]</scope>
    <source>
        <strain evidence="9">WFUcys</strain>
    </source>
</reference>
<feature type="compositionally biased region" description="Basic and acidic residues" evidence="5">
    <location>
        <begin position="1264"/>
        <end position="1274"/>
    </location>
</feature>
<feature type="region of interest" description="Disordered" evidence="5">
    <location>
        <begin position="1548"/>
        <end position="1675"/>
    </location>
</feature>
<dbReference type="InterPro" id="IPR034743">
    <property type="entry name" value="RH1"/>
</dbReference>
<dbReference type="Pfam" id="PF16471">
    <property type="entry name" value="JIP_LZII"/>
    <property type="match status" value="1"/>
</dbReference>
<accession>A0ABR4QBB9</accession>
<feature type="domain" description="RH2" evidence="8">
    <location>
        <begin position="376"/>
        <end position="444"/>
    </location>
</feature>
<dbReference type="Gene3D" id="1.20.5.1000">
    <property type="entry name" value="arf6 gtpase in complex with a specific effector, jip4"/>
    <property type="match status" value="1"/>
</dbReference>
<feature type="compositionally biased region" description="Basic residues" evidence="5">
    <location>
        <begin position="1614"/>
        <end position="1630"/>
    </location>
</feature>
<evidence type="ECO:0000259" key="6">
    <source>
        <dbReference type="PROSITE" id="PS50800"/>
    </source>
</evidence>
<dbReference type="PROSITE" id="PS51776">
    <property type="entry name" value="RH1"/>
    <property type="match status" value="1"/>
</dbReference>
<feature type="domain" description="RH1" evidence="7">
    <location>
        <begin position="29"/>
        <end position="123"/>
    </location>
</feature>
<feature type="compositionally biased region" description="Basic and acidic residues" evidence="5">
    <location>
        <begin position="1562"/>
        <end position="1572"/>
    </location>
</feature>
<dbReference type="PROSITE" id="PS50800">
    <property type="entry name" value="SAP"/>
    <property type="match status" value="1"/>
</dbReference>
<dbReference type="InterPro" id="IPR003034">
    <property type="entry name" value="SAP_dom"/>
</dbReference>
<keyword evidence="2" id="KW-0963">Cytoplasm</keyword>
<protein>
    <recommendedName>
        <fullName evidence="11">SAP domain-containing protein</fullName>
    </recommendedName>
</protein>
<evidence type="ECO:0000259" key="8">
    <source>
        <dbReference type="PROSITE" id="PS51777"/>
    </source>
</evidence>
<evidence type="ECO:0000256" key="3">
    <source>
        <dbReference type="ARBA" id="ARBA00023054"/>
    </source>
</evidence>
<organism evidence="9 10">
    <name type="scientific">Taenia crassiceps</name>
    <dbReference type="NCBI Taxonomy" id="6207"/>
    <lineage>
        <taxon>Eukaryota</taxon>
        <taxon>Metazoa</taxon>
        <taxon>Spiralia</taxon>
        <taxon>Lophotrochozoa</taxon>
        <taxon>Platyhelminthes</taxon>
        <taxon>Cestoda</taxon>
        <taxon>Eucestoda</taxon>
        <taxon>Cyclophyllidea</taxon>
        <taxon>Taeniidae</taxon>
        <taxon>Taenia</taxon>
    </lineage>
</organism>
<feature type="region of interest" description="Disordered" evidence="5">
    <location>
        <begin position="1434"/>
        <end position="1520"/>
    </location>
</feature>
<evidence type="ECO:0000313" key="10">
    <source>
        <dbReference type="Proteomes" id="UP001651158"/>
    </source>
</evidence>
<feature type="compositionally biased region" description="Basic and acidic residues" evidence="5">
    <location>
        <begin position="1494"/>
        <end position="1520"/>
    </location>
</feature>
<feature type="domain" description="SAP" evidence="6">
    <location>
        <begin position="1072"/>
        <end position="1106"/>
    </location>
</feature>
<dbReference type="CDD" id="cd12432">
    <property type="entry name" value="RRM_ACINU"/>
    <property type="match status" value="1"/>
</dbReference>
<dbReference type="InterPro" id="IPR039911">
    <property type="entry name" value="JIP3/JIP4"/>
</dbReference>
<feature type="coiled-coil region" evidence="4">
    <location>
        <begin position="310"/>
        <end position="344"/>
    </location>
</feature>
<feature type="region of interest" description="Disordered" evidence="5">
    <location>
        <begin position="861"/>
        <end position="880"/>
    </location>
</feature>
<feature type="compositionally biased region" description="Low complexity" evidence="5">
    <location>
        <begin position="1450"/>
        <end position="1461"/>
    </location>
</feature>
<evidence type="ECO:0000313" key="9">
    <source>
        <dbReference type="EMBL" id="KAL5106851.1"/>
    </source>
</evidence>
<dbReference type="InterPro" id="IPR034257">
    <property type="entry name" value="Acinus_RRM"/>
</dbReference>
<dbReference type="InterPro" id="IPR032552">
    <property type="entry name" value="RSB_motif"/>
</dbReference>
<keyword evidence="3 4" id="KW-0175">Coiled coil</keyword>
<dbReference type="InterPro" id="IPR036361">
    <property type="entry name" value="SAP_dom_sf"/>
</dbReference>
<dbReference type="Pfam" id="PF16294">
    <property type="entry name" value="RSB_motif"/>
    <property type="match status" value="1"/>
</dbReference>
<feature type="region of interest" description="Disordered" evidence="5">
    <location>
        <begin position="1105"/>
        <end position="1317"/>
    </location>
</feature>
<gene>
    <name evidence="9" type="ORF">TcWFU_005390</name>
</gene>